<dbReference type="STRING" id="888060.HMPREF9081_0271"/>
<feature type="transmembrane region" description="Helical" evidence="1">
    <location>
        <begin position="12"/>
        <end position="31"/>
    </location>
</feature>
<dbReference type="InterPro" id="IPR012652">
    <property type="entry name" value="ThiW"/>
</dbReference>
<reference evidence="2 3" key="1">
    <citation type="submission" date="2011-04" db="EMBL/GenBank/DDBJ databases">
        <authorList>
            <person name="Muzny D."/>
            <person name="Qin X."/>
            <person name="Deng J."/>
            <person name="Jiang H."/>
            <person name="Liu Y."/>
            <person name="Qu J."/>
            <person name="Song X.-Z."/>
            <person name="Zhang L."/>
            <person name="Thornton R."/>
            <person name="Coyle M."/>
            <person name="Francisco L."/>
            <person name="Jackson L."/>
            <person name="Javaid M."/>
            <person name="Korchina V."/>
            <person name="Kovar C."/>
            <person name="Mata R."/>
            <person name="Mathew T."/>
            <person name="Ngo R."/>
            <person name="Nguyen L."/>
            <person name="Nguyen N."/>
            <person name="Okwuonu G."/>
            <person name="Ongeri F."/>
            <person name="Pham C."/>
            <person name="Simmons D."/>
            <person name="Wilczek-Boney K."/>
            <person name="Hale W."/>
            <person name="Jakkamsetti A."/>
            <person name="Pham P."/>
            <person name="Ruth R."/>
            <person name="San Lucas F."/>
            <person name="Warren J."/>
            <person name="Zhang J."/>
            <person name="Zhao Z."/>
            <person name="Zhou C."/>
            <person name="Zhu D."/>
            <person name="Lee S."/>
            <person name="Bess C."/>
            <person name="Blankenburg K."/>
            <person name="Forbes L."/>
            <person name="Fu Q."/>
            <person name="Gubbala S."/>
            <person name="Hirani K."/>
            <person name="Jayaseelan J.C."/>
            <person name="Lara F."/>
            <person name="Munidasa M."/>
            <person name="Palculict T."/>
            <person name="Patil S."/>
            <person name="Pu L.-L."/>
            <person name="Saada N."/>
            <person name="Tang L."/>
            <person name="Weissenberger G."/>
            <person name="Zhu Y."/>
            <person name="Hemphill L."/>
            <person name="Shang Y."/>
            <person name="Youmans B."/>
            <person name="Ayvaz T."/>
            <person name="Ross M."/>
            <person name="Santibanez J."/>
            <person name="Aqrawi P."/>
            <person name="Gross S."/>
            <person name="Joshi V."/>
            <person name="Fowler G."/>
            <person name="Nazareth L."/>
            <person name="Reid J."/>
            <person name="Worley K."/>
            <person name="Petrosino J."/>
            <person name="Highlander S."/>
            <person name="Gibbs R."/>
        </authorList>
    </citation>
    <scope>NUCLEOTIDE SEQUENCE [LARGE SCALE GENOMIC DNA]</scope>
    <source>
        <strain evidence="2 3">DSM 2778</strain>
    </source>
</reference>
<evidence type="ECO:0000313" key="3">
    <source>
        <dbReference type="Proteomes" id="UP000004067"/>
    </source>
</evidence>
<dbReference type="eggNOG" id="COG4732">
    <property type="taxonomic scope" value="Bacteria"/>
</dbReference>
<keyword evidence="1" id="KW-0812">Transmembrane</keyword>
<proteinExistence type="predicted"/>
<dbReference type="PIRSF" id="PIRSF024534">
    <property type="entry name" value="ThiW"/>
    <property type="match status" value="1"/>
</dbReference>
<keyword evidence="3" id="KW-1185">Reference proteome</keyword>
<accession>F5RJ36</accession>
<dbReference type="Gene3D" id="1.10.1760.20">
    <property type="match status" value="1"/>
</dbReference>
<feature type="transmembrane region" description="Helical" evidence="1">
    <location>
        <begin position="130"/>
        <end position="152"/>
    </location>
</feature>
<dbReference type="EMBL" id="AFHQ01000005">
    <property type="protein sequence ID" value="EGK62267.1"/>
    <property type="molecule type" value="Genomic_DNA"/>
</dbReference>
<name>F5RJ36_9FIRM</name>
<dbReference type="Pfam" id="PF09512">
    <property type="entry name" value="ThiW"/>
    <property type="match status" value="1"/>
</dbReference>
<protein>
    <submittedName>
        <fullName evidence="2">ThiW protein</fullName>
    </submittedName>
</protein>
<dbReference type="RefSeq" id="WP_006305081.1">
    <property type="nucleotide sequence ID" value="NZ_GL892076.1"/>
</dbReference>
<dbReference type="HOGENOM" id="CLU_100509_0_1_9"/>
<gene>
    <name evidence="2" type="primary">thiW</name>
    <name evidence="2" type="ORF">HMPREF9081_0271</name>
</gene>
<dbReference type="AlphaFoldDB" id="F5RJ36"/>
<feature type="transmembrane region" description="Helical" evidence="1">
    <location>
        <begin position="70"/>
        <end position="92"/>
    </location>
</feature>
<keyword evidence="1" id="KW-0472">Membrane</keyword>
<organism evidence="2 3">
    <name type="scientific">Centipeda periodontii DSM 2778</name>
    <dbReference type="NCBI Taxonomy" id="888060"/>
    <lineage>
        <taxon>Bacteria</taxon>
        <taxon>Bacillati</taxon>
        <taxon>Bacillota</taxon>
        <taxon>Negativicutes</taxon>
        <taxon>Selenomonadales</taxon>
        <taxon>Selenomonadaceae</taxon>
        <taxon>Centipeda</taxon>
    </lineage>
</organism>
<dbReference type="OrthoDB" id="5516776at2"/>
<dbReference type="Proteomes" id="UP000004067">
    <property type="component" value="Unassembled WGS sequence"/>
</dbReference>
<keyword evidence="1" id="KW-1133">Transmembrane helix</keyword>
<feature type="transmembrane region" description="Helical" evidence="1">
    <location>
        <begin position="104"/>
        <end position="124"/>
    </location>
</feature>
<feature type="transmembrane region" description="Helical" evidence="1">
    <location>
        <begin position="43"/>
        <end position="64"/>
    </location>
</feature>
<sequence length="163" mass="16897">MLDTRTRKLTLAGILVAVAVLGGLFSIPVLGSRCAPVQHLVNILAAVFLGPLWGVGVAFAASLLRNIAGLGSLMAFPGSMIGALSCGLAYHYTKRLGITCIAEALGTGILGALAAYPVAALLMGLNPASYTVYIVPFLLSTGAGSILAYVLLRFLLPKIRRDE</sequence>
<evidence type="ECO:0000313" key="2">
    <source>
        <dbReference type="EMBL" id="EGK62267.1"/>
    </source>
</evidence>
<evidence type="ECO:0000256" key="1">
    <source>
        <dbReference type="SAM" id="Phobius"/>
    </source>
</evidence>
<dbReference type="NCBIfam" id="TIGR02359">
    <property type="entry name" value="thiW"/>
    <property type="match status" value="1"/>
</dbReference>
<comment type="caution">
    <text evidence="2">The sequence shown here is derived from an EMBL/GenBank/DDBJ whole genome shotgun (WGS) entry which is preliminary data.</text>
</comment>